<dbReference type="InterPro" id="IPR007658">
    <property type="entry name" value="DUF594"/>
</dbReference>
<dbReference type="AlphaFoldDB" id="A0A2P6RCT7"/>
<name>A0A2P6RCT7_ROSCH</name>
<accession>A0A2P6RCT7</accession>
<dbReference type="Pfam" id="PF13968">
    <property type="entry name" value="DUF4220"/>
    <property type="match status" value="1"/>
</dbReference>
<dbReference type="OrthoDB" id="1689146at2759"/>
<reference evidence="3 4" key="1">
    <citation type="journal article" date="2018" name="Nat. Genet.">
        <title>The Rosa genome provides new insights in the design of modern roses.</title>
        <authorList>
            <person name="Bendahmane M."/>
        </authorList>
    </citation>
    <scope>NUCLEOTIDE SEQUENCE [LARGE SCALE GENOMIC DNA]</scope>
    <source>
        <strain evidence="4">cv. Old Blush</strain>
    </source>
</reference>
<evidence type="ECO:0000313" key="4">
    <source>
        <dbReference type="Proteomes" id="UP000238479"/>
    </source>
</evidence>
<feature type="transmembrane region" description="Helical" evidence="1">
    <location>
        <begin position="118"/>
        <end position="140"/>
    </location>
</feature>
<feature type="transmembrane region" description="Helical" evidence="1">
    <location>
        <begin position="341"/>
        <end position="362"/>
    </location>
</feature>
<keyword evidence="1" id="KW-0472">Membrane</keyword>
<dbReference type="STRING" id="74649.A0A2P6RCT7"/>
<sequence>MDKIREIPFFSKEVKKIWDVWNLQGCILLSLSLQVSLLLASFRKKCRSKLLRGLIWSAYLLADWIAAVAIGIITKSQVDTCDPKGNKDLLAFWASFLLLHLGGPDTITSFALEDNEFWVRHLVGLIVQVLAAACCFYLTLHNKFLVPTVLVFVVGTIKFGERTCALYLASLDHFGETVLPKPVAGPDYEETVAIHTSMRSVAVSTTQEVVVPIRPYIGDAHKDPKFTIKGNSKESLNDMQLLQEAYYLFESFKRLIAGFLLSSKDRELSRDFFLKRTYTSAFQLIEYELNFMYEVLHTKVIVVRRKIGYTLRLISFCATIVALVFFFSVEKKEFVKFDIDLTYALFSGAIFLDIISVFMLIFSDWTLIAFNNTNIWSRFIAAVIMKRGRWSGSVSQYNMIKNCLDERPECVFTLAGCLGVGGILGRTKIVYFSSSEAVTEELKYFIFRQLRLKSLKANNRRDGMEACSQRGDWALLLNLNYQKLKWSIGDYQYAESVLLWHIATELYYAESGTEQCPDCRQGRQATQRECDSDNRLKLCNFCESNARRSICKLVSDYLFYLLVMQHPMMAPVLGNWHIVFQDTCAEAKRFFRKHSVKDHKEACKKISGVEAKFRSAAVKGSKSKSVLFDACMLAEQLKELEADHDPWKLMSRVWVELLSYASIKCRPIVHAQQPSRGGELMTFTWLLMNHLGLGTQFYELENQAGTKMVADK</sequence>
<feature type="transmembrane region" description="Helical" evidence="1">
    <location>
        <begin position="54"/>
        <end position="73"/>
    </location>
</feature>
<dbReference type="Proteomes" id="UP000238479">
    <property type="component" value="Chromosome 3"/>
</dbReference>
<dbReference type="Gramene" id="PRQ44225">
    <property type="protein sequence ID" value="PRQ44225"/>
    <property type="gene ID" value="RchiOBHm_Chr3g0476871"/>
</dbReference>
<dbReference type="EMBL" id="PDCK01000041">
    <property type="protein sequence ID" value="PRQ44225.1"/>
    <property type="molecule type" value="Genomic_DNA"/>
</dbReference>
<keyword evidence="1" id="KW-0812">Transmembrane</keyword>
<evidence type="ECO:0000259" key="2">
    <source>
        <dbReference type="Pfam" id="PF13968"/>
    </source>
</evidence>
<gene>
    <name evidence="3" type="ORF">RchiOBHm_Chr3g0476871</name>
</gene>
<organism evidence="3 4">
    <name type="scientific">Rosa chinensis</name>
    <name type="common">China rose</name>
    <dbReference type="NCBI Taxonomy" id="74649"/>
    <lineage>
        <taxon>Eukaryota</taxon>
        <taxon>Viridiplantae</taxon>
        <taxon>Streptophyta</taxon>
        <taxon>Embryophyta</taxon>
        <taxon>Tracheophyta</taxon>
        <taxon>Spermatophyta</taxon>
        <taxon>Magnoliopsida</taxon>
        <taxon>eudicotyledons</taxon>
        <taxon>Gunneridae</taxon>
        <taxon>Pentapetalae</taxon>
        <taxon>rosids</taxon>
        <taxon>fabids</taxon>
        <taxon>Rosales</taxon>
        <taxon>Rosaceae</taxon>
        <taxon>Rosoideae</taxon>
        <taxon>Rosoideae incertae sedis</taxon>
        <taxon>Rosa</taxon>
    </lineage>
</organism>
<feature type="transmembrane region" description="Helical" evidence="1">
    <location>
        <begin position="309"/>
        <end position="329"/>
    </location>
</feature>
<evidence type="ECO:0000256" key="1">
    <source>
        <dbReference type="SAM" id="Phobius"/>
    </source>
</evidence>
<feature type="domain" description="DUF4220" evidence="2">
    <location>
        <begin position="56"/>
        <end position="401"/>
    </location>
</feature>
<dbReference type="PANTHER" id="PTHR31325">
    <property type="entry name" value="OS01G0798800 PROTEIN-RELATED"/>
    <property type="match status" value="1"/>
</dbReference>
<dbReference type="Pfam" id="PF04578">
    <property type="entry name" value="DUF594"/>
    <property type="match status" value="1"/>
</dbReference>
<evidence type="ECO:0000313" key="3">
    <source>
        <dbReference type="EMBL" id="PRQ44225.1"/>
    </source>
</evidence>
<keyword evidence="4" id="KW-1185">Reference proteome</keyword>
<feature type="transmembrane region" description="Helical" evidence="1">
    <location>
        <begin position="20"/>
        <end position="42"/>
    </location>
</feature>
<dbReference type="OMA" id="YLLVMQH"/>
<protein>
    <recommendedName>
        <fullName evidence="2">DUF4220 domain-containing protein</fullName>
    </recommendedName>
</protein>
<comment type="caution">
    <text evidence="3">The sequence shown here is derived from an EMBL/GenBank/DDBJ whole genome shotgun (WGS) entry which is preliminary data.</text>
</comment>
<keyword evidence="1" id="KW-1133">Transmembrane helix</keyword>
<proteinExistence type="predicted"/>
<dbReference type="InterPro" id="IPR025315">
    <property type="entry name" value="DUF4220"/>
</dbReference>